<accession>A0A9P0GPB3</accession>
<evidence type="ECO:0000256" key="1">
    <source>
        <dbReference type="SAM" id="MobiDB-lite"/>
    </source>
</evidence>
<dbReference type="AlphaFoldDB" id="A0A9P0GPB3"/>
<organism evidence="2 3">
    <name type="scientific">Ceutorhynchus assimilis</name>
    <name type="common">cabbage seed weevil</name>
    <dbReference type="NCBI Taxonomy" id="467358"/>
    <lineage>
        <taxon>Eukaryota</taxon>
        <taxon>Metazoa</taxon>
        <taxon>Ecdysozoa</taxon>
        <taxon>Arthropoda</taxon>
        <taxon>Hexapoda</taxon>
        <taxon>Insecta</taxon>
        <taxon>Pterygota</taxon>
        <taxon>Neoptera</taxon>
        <taxon>Endopterygota</taxon>
        <taxon>Coleoptera</taxon>
        <taxon>Polyphaga</taxon>
        <taxon>Cucujiformia</taxon>
        <taxon>Curculionidae</taxon>
        <taxon>Ceutorhynchinae</taxon>
        <taxon>Ceutorhynchus</taxon>
    </lineage>
</organism>
<dbReference type="Proteomes" id="UP001152799">
    <property type="component" value="Chromosome 14"/>
</dbReference>
<dbReference type="OrthoDB" id="6611808at2759"/>
<sequence>MANHNCPELISQIKSLLNQYESSQNQPITCPQTKEPCVTCCMVCPPPIMAPTVPEPVRPLQLPCPVAENQSQGMSDADAEKFRIANFYNNYNIDWRSEASRSSSRAPDPRTDKYQGVTTDGKSPYCPEALKKQEAKEDHGCPTGFKPCKMKLAPPKDCHPCGVWCAEIQACPPTPKKRLPNRN</sequence>
<gene>
    <name evidence="2" type="ORF">CEUTPL_LOCUS4411</name>
</gene>
<evidence type="ECO:0000313" key="3">
    <source>
        <dbReference type="Proteomes" id="UP001152799"/>
    </source>
</evidence>
<name>A0A9P0GPB3_9CUCU</name>
<dbReference type="EMBL" id="OU892290">
    <property type="protein sequence ID" value="CAH1125502.1"/>
    <property type="molecule type" value="Genomic_DNA"/>
</dbReference>
<protein>
    <submittedName>
        <fullName evidence="2">Uncharacterized protein</fullName>
    </submittedName>
</protein>
<keyword evidence="3" id="KW-1185">Reference proteome</keyword>
<reference evidence="2" key="1">
    <citation type="submission" date="2022-01" db="EMBL/GenBank/DDBJ databases">
        <authorList>
            <person name="King R."/>
        </authorList>
    </citation>
    <scope>NUCLEOTIDE SEQUENCE</scope>
</reference>
<evidence type="ECO:0000313" key="2">
    <source>
        <dbReference type="EMBL" id="CAH1125502.1"/>
    </source>
</evidence>
<proteinExistence type="predicted"/>
<feature type="region of interest" description="Disordered" evidence="1">
    <location>
        <begin position="98"/>
        <end position="119"/>
    </location>
</feature>